<evidence type="ECO:0000259" key="8">
    <source>
        <dbReference type="Pfam" id="PF22891"/>
    </source>
</evidence>
<dbReference type="FunFam" id="3.30.1370.10:FF:000009">
    <property type="entry name" value="RNA-binding protein PNO1"/>
    <property type="match status" value="1"/>
</dbReference>
<dbReference type="GO" id="GO:0005730">
    <property type="term" value="C:nucleolus"/>
    <property type="evidence" value="ECO:0007669"/>
    <property type="project" value="UniProtKB-SubCell"/>
</dbReference>
<dbReference type="Proteomes" id="UP001164286">
    <property type="component" value="Unassembled WGS sequence"/>
</dbReference>
<sequence>MAHKSHRQKALQSQLEGPREISLVSQPSAAGPSKPKKSISAPSAEDGMEVDSDTDDVLINQSSALHTDPTMPPDAAAALVSSSSGFAPLSAKAQAVGGIKNEFRRIPVPDHRMTPMKREWVNIYTPLVEQLGLQVRMNQKRRAVEIRSSGHTIDTGAIQKGADFVKAFALGFDVNDAVALLRLDDLYLDSFEIKDVKTLHGDHLSRAIGRIAGEGGKVKFTIENASRTRIVLADTNVHILGSVQNIKIARDAIVSLILGSPPGKVYAHLKSVGARMKQRF</sequence>
<proteinExistence type="inferred from homology"/>
<dbReference type="CDD" id="cd22392">
    <property type="entry name" value="KH-I_PNO1_rpt2"/>
    <property type="match status" value="1"/>
</dbReference>
<dbReference type="AlphaFoldDB" id="A0AA38H3R0"/>
<protein>
    <recommendedName>
        <fullName evidence="3">Pre-rRNA-processing protein PNO1</fullName>
    </recommendedName>
    <alternativeName>
        <fullName evidence="6">Pre-rRNA-processing protein pno1</fullName>
    </alternativeName>
</protein>
<keyword evidence="4" id="KW-0694">RNA-binding</keyword>
<dbReference type="PANTHER" id="PTHR12826:SF13">
    <property type="entry name" value="RNA-BINDING PROTEIN PNO1"/>
    <property type="match status" value="1"/>
</dbReference>
<evidence type="ECO:0000313" key="10">
    <source>
        <dbReference type="Proteomes" id="UP001164286"/>
    </source>
</evidence>
<feature type="compositionally biased region" description="Low complexity" evidence="7">
    <location>
        <begin position="25"/>
        <end position="44"/>
    </location>
</feature>
<evidence type="ECO:0000256" key="5">
    <source>
        <dbReference type="ARBA" id="ARBA00023242"/>
    </source>
</evidence>
<gene>
    <name evidence="9" type="ORF">MKK02DRAFT_39032</name>
</gene>
<comment type="caution">
    <text evidence="9">The sequence shown here is derived from an EMBL/GenBank/DDBJ whole genome shotgun (WGS) entry which is preliminary data.</text>
</comment>
<dbReference type="RefSeq" id="XP_052943188.1">
    <property type="nucleotide sequence ID" value="XM_053090409.1"/>
</dbReference>
<dbReference type="InterPro" id="IPR055212">
    <property type="entry name" value="KH-I_PNO1_first"/>
</dbReference>
<keyword evidence="5" id="KW-0539">Nucleus</keyword>
<keyword evidence="10" id="KW-1185">Reference proteome</keyword>
<accession>A0AA38H3R0</accession>
<comment type="similarity">
    <text evidence="2">Belongs to the PNO1 family.</text>
</comment>
<reference evidence="9" key="1">
    <citation type="journal article" date="2022" name="G3 (Bethesda)">
        <title>High quality genome of the basidiomycete yeast Dioszegia hungarica PDD-24b-2 isolated from cloud water.</title>
        <authorList>
            <person name="Jarrige D."/>
            <person name="Haridas S."/>
            <person name="Bleykasten-Grosshans C."/>
            <person name="Joly M."/>
            <person name="Nadalig T."/>
            <person name="Sancelme M."/>
            <person name="Vuilleumier S."/>
            <person name="Grigoriev I.V."/>
            <person name="Amato P."/>
            <person name="Bringel F."/>
        </authorList>
    </citation>
    <scope>NUCLEOTIDE SEQUENCE</scope>
    <source>
        <strain evidence="9">PDD-24b-2</strain>
    </source>
</reference>
<dbReference type="Pfam" id="PF22891">
    <property type="entry name" value="KH_PNO1_2nd"/>
    <property type="match status" value="1"/>
</dbReference>
<evidence type="ECO:0000256" key="2">
    <source>
        <dbReference type="ARBA" id="ARBA00007515"/>
    </source>
</evidence>
<name>A0AA38H3R0_9TREE</name>
<evidence type="ECO:0000256" key="3">
    <source>
        <dbReference type="ARBA" id="ARBA00016042"/>
    </source>
</evidence>
<dbReference type="InterPro" id="IPR036612">
    <property type="entry name" value="KH_dom_type_1_sf"/>
</dbReference>
<evidence type="ECO:0000313" key="9">
    <source>
        <dbReference type="EMBL" id="KAI9633411.1"/>
    </source>
</evidence>
<dbReference type="InterPro" id="IPR055211">
    <property type="entry name" value="KH_PNO1_2nd"/>
</dbReference>
<organism evidence="9 10">
    <name type="scientific">Dioszegia hungarica</name>
    <dbReference type="NCBI Taxonomy" id="4972"/>
    <lineage>
        <taxon>Eukaryota</taxon>
        <taxon>Fungi</taxon>
        <taxon>Dikarya</taxon>
        <taxon>Basidiomycota</taxon>
        <taxon>Agaricomycotina</taxon>
        <taxon>Tremellomycetes</taxon>
        <taxon>Tremellales</taxon>
        <taxon>Bulleribasidiaceae</taxon>
        <taxon>Dioszegia</taxon>
    </lineage>
</organism>
<feature type="region of interest" description="Disordered" evidence="7">
    <location>
        <begin position="1"/>
        <end position="51"/>
    </location>
</feature>
<dbReference type="SUPFAM" id="SSF54791">
    <property type="entry name" value="Eukaryotic type KH-domain (KH-domain type I)"/>
    <property type="match status" value="1"/>
</dbReference>
<feature type="domain" description="PNO1 second type I KH" evidence="8">
    <location>
        <begin position="190"/>
        <end position="271"/>
    </location>
</feature>
<comment type="subcellular location">
    <subcellularLocation>
        <location evidence="1">Nucleus</location>
        <location evidence="1">Nucleolus</location>
    </subcellularLocation>
</comment>
<dbReference type="Gene3D" id="3.30.1370.10">
    <property type="entry name" value="K Homology domain, type 1"/>
    <property type="match status" value="1"/>
</dbReference>
<evidence type="ECO:0000256" key="6">
    <source>
        <dbReference type="ARBA" id="ARBA00071744"/>
    </source>
</evidence>
<dbReference type="GO" id="GO:0003723">
    <property type="term" value="F:RNA binding"/>
    <property type="evidence" value="ECO:0007669"/>
    <property type="project" value="UniProtKB-KW"/>
</dbReference>
<evidence type="ECO:0000256" key="4">
    <source>
        <dbReference type="ARBA" id="ARBA00022884"/>
    </source>
</evidence>
<evidence type="ECO:0000256" key="7">
    <source>
        <dbReference type="SAM" id="MobiDB-lite"/>
    </source>
</evidence>
<dbReference type="GeneID" id="77729614"/>
<dbReference type="PANTHER" id="PTHR12826">
    <property type="entry name" value="RIBONUCLEASE Y"/>
    <property type="match status" value="1"/>
</dbReference>
<evidence type="ECO:0000256" key="1">
    <source>
        <dbReference type="ARBA" id="ARBA00004604"/>
    </source>
</evidence>
<dbReference type="CDD" id="cd22391">
    <property type="entry name" value="KH-I_PNO1_rpt1"/>
    <property type="match status" value="1"/>
</dbReference>
<dbReference type="EMBL" id="JAKWFO010000009">
    <property type="protein sequence ID" value="KAI9633411.1"/>
    <property type="molecule type" value="Genomic_DNA"/>
</dbReference>